<dbReference type="Proteomes" id="UP001141806">
    <property type="component" value="Unassembled WGS sequence"/>
</dbReference>
<dbReference type="InterPro" id="IPR014729">
    <property type="entry name" value="Rossmann-like_a/b/a_fold"/>
</dbReference>
<keyword evidence="2" id="KW-1185">Reference proteome</keyword>
<evidence type="ECO:0008006" key="3">
    <source>
        <dbReference type="Google" id="ProtNLM"/>
    </source>
</evidence>
<organism evidence="1 2">
    <name type="scientific">Protea cynaroides</name>
    <dbReference type="NCBI Taxonomy" id="273540"/>
    <lineage>
        <taxon>Eukaryota</taxon>
        <taxon>Viridiplantae</taxon>
        <taxon>Streptophyta</taxon>
        <taxon>Embryophyta</taxon>
        <taxon>Tracheophyta</taxon>
        <taxon>Spermatophyta</taxon>
        <taxon>Magnoliopsida</taxon>
        <taxon>Proteales</taxon>
        <taxon>Proteaceae</taxon>
        <taxon>Protea</taxon>
    </lineage>
</organism>
<gene>
    <name evidence="1" type="ORF">NE237_025609</name>
</gene>
<comment type="caution">
    <text evidence="1">The sequence shown here is derived from an EMBL/GenBank/DDBJ whole genome shotgun (WGS) entry which is preliminary data.</text>
</comment>
<dbReference type="EMBL" id="JAMYWD010000010">
    <property type="protein sequence ID" value="KAJ4958498.1"/>
    <property type="molecule type" value="Genomic_DNA"/>
</dbReference>
<accession>A0A9Q0H2N8</accession>
<proteinExistence type="predicted"/>
<protein>
    <recommendedName>
        <fullName evidence="3">FAD synthase</fullName>
    </recommendedName>
</protein>
<dbReference type="AlphaFoldDB" id="A0A9Q0H2N8"/>
<evidence type="ECO:0000313" key="1">
    <source>
        <dbReference type="EMBL" id="KAJ4958498.1"/>
    </source>
</evidence>
<name>A0A9Q0H2N8_9MAGN</name>
<sequence length="109" mass="11952">MKPSDSFGQKNRFLGMGISSNVYALQTDTLQAKSSSEAPILSDCFRRYSSPGKNFLVGNPGENYRFGYKAAGDASELVKLCEEYGLGAYIVSSVVDRHQCIRDKGEAKQ</sequence>
<dbReference type="OrthoDB" id="414641at2759"/>
<dbReference type="Gene3D" id="3.40.50.620">
    <property type="entry name" value="HUPs"/>
    <property type="match status" value="1"/>
</dbReference>
<reference evidence="1" key="1">
    <citation type="journal article" date="2023" name="Plant J.">
        <title>The genome of the king protea, Protea cynaroides.</title>
        <authorList>
            <person name="Chang J."/>
            <person name="Duong T.A."/>
            <person name="Schoeman C."/>
            <person name="Ma X."/>
            <person name="Roodt D."/>
            <person name="Barker N."/>
            <person name="Li Z."/>
            <person name="Van de Peer Y."/>
            <person name="Mizrachi E."/>
        </authorList>
    </citation>
    <scope>NUCLEOTIDE SEQUENCE</scope>
    <source>
        <tissue evidence="1">Young leaves</tissue>
    </source>
</reference>
<evidence type="ECO:0000313" key="2">
    <source>
        <dbReference type="Proteomes" id="UP001141806"/>
    </source>
</evidence>